<reference evidence="4 5" key="1">
    <citation type="journal article" date="2013" name="BMC Genomics">
        <title>Genomics-driven discovery of the pneumocandin biosynthetic gene cluster in the fungus Glarea lozoyensis.</title>
        <authorList>
            <person name="Chen L."/>
            <person name="Yue Q."/>
            <person name="Zhang X."/>
            <person name="Xiang M."/>
            <person name="Wang C."/>
            <person name="Li S."/>
            <person name="Che Y."/>
            <person name="Ortiz-Lopez F.J."/>
            <person name="Bills G.F."/>
            <person name="Liu X."/>
            <person name="An Z."/>
        </authorList>
    </citation>
    <scope>NUCLEOTIDE SEQUENCE [LARGE SCALE GENOMIC DNA]</scope>
    <source>
        <strain evidence="5">ATCC 20868 / MF5171</strain>
    </source>
</reference>
<organism evidence="4 5">
    <name type="scientific">Glarea lozoyensis (strain ATCC 20868 / MF5171)</name>
    <dbReference type="NCBI Taxonomy" id="1116229"/>
    <lineage>
        <taxon>Eukaryota</taxon>
        <taxon>Fungi</taxon>
        <taxon>Dikarya</taxon>
        <taxon>Ascomycota</taxon>
        <taxon>Pezizomycotina</taxon>
        <taxon>Leotiomycetes</taxon>
        <taxon>Helotiales</taxon>
        <taxon>Helotiaceae</taxon>
        <taxon>Glarea</taxon>
    </lineage>
</organism>
<dbReference type="OMA" id="IMWAGMS"/>
<dbReference type="PROSITE" id="PS50294">
    <property type="entry name" value="WD_REPEATS_REGION"/>
    <property type="match status" value="1"/>
</dbReference>
<dbReference type="InterPro" id="IPR036322">
    <property type="entry name" value="WD40_repeat_dom_sf"/>
</dbReference>
<name>S3D413_GLAL2</name>
<dbReference type="InterPro" id="IPR015943">
    <property type="entry name" value="WD40/YVTN_repeat-like_dom_sf"/>
</dbReference>
<evidence type="ECO:0000313" key="4">
    <source>
        <dbReference type="EMBL" id="EPE26771.1"/>
    </source>
</evidence>
<feature type="repeat" description="WD" evidence="3">
    <location>
        <begin position="218"/>
        <end position="260"/>
    </location>
</feature>
<keyword evidence="1 3" id="KW-0853">WD repeat</keyword>
<dbReference type="SMART" id="SM00320">
    <property type="entry name" value="WD40"/>
    <property type="match status" value="3"/>
</dbReference>
<proteinExistence type="predicted"/>
<dbReference type="RefSeq" id="XP_008085961.1">
    <property type="nucleotide sequence ID" value="XM_008087770.1"/>
</dbReference>
<evidence type="ECO:0000256" key="1">
    <source>
        <dbReference type="ARBA" id="ARBA00022574"/>
    </source>
</evidence>
<keyword evidence="2" id="KW-0677">Repeat</keyword>
<dbReference type="OrthoDB" id="1367865at2759"/>
<dbReference type="GeneID" id="19461741"/>
<dbReference type="Proteomes" id="UP000016922">
    <property type="component" value="Unassembled WGS sequence"/>
</dbReference>
<dbReference type="InterPro" id="IPR001680">
    <property type="entry name" value="WD40_rpt"/>
</dbReference>
<dbReference type="InterPro" id="IPR019775">
    <property type="entry name" value="WD40_repeat_CS"/>
</dbReference>
<dbReference type="Gene3D" id="2.130.10.10">
    <property type="entry name" value="YVTN repeat-like/Quinoprotein amine dehydrogenase"/>
    <property type="match status" value="2"/>
</dbReference>
<evidence type="ECO:0000256" key="3">
    <source>
        <dbReference type="PROSITE-ProRule" id="PRU00221"/>
    </source>
</evidence>
<dbReference type="KEGG" id="glz:GLAREA_02685"/>
<dbReference type="PANTHER" id="PTHR19848">
    <property type="entry name" value="WD40 REPEAT PROTEIN"/>
    <property type="match status" value="1"/>
</dbReference>
<dbReference type="eggNOG" id="ENOG502T24Y">
    <property type="taxonomic scope" value="Eukaryota"/>
</dbReference>
<dbReference type="PANTHER" id="PTHR19848:SF8">
    <property type="entry name" value="F-BOX AND WD REPEAT DOMAIN CONTAINING 7"/>
    <property type="match status" value="1"/>
</dbReference>
<dbReference type="PROSITE" id="PS00678">
    <property type="entry name" value="WD_REPEATS_1"/>
    <property type="match status" value="2"/>
</dbReference>
<evidence type="ECO:0000313" key="5">
    <source>
        <dbReference type="Proteomes" id="UP000016922"/>
    </source>
</evidence>
<protein>
    <submittedName>
        <fullName evidence="4">WD40 repeat-like protein</fullName>
    </submittedName>
</protein>
<dbReference type="AlphaFoldDB" id="S3D413"/>
<accession>S3D413</accession>
<dbReference type="STRING" id="1116229.S3D413"/>
<dbReference type="HOGENOM" id="CLU_031896_0_0_1"/>
<sequence length="442" mass="50398">MSEEYMDFDRFIHTFELKLDREFDHDDIAASWAPSTKNAPLLWGEELDVFELNDNDPMSTMAEKPSATLTVSPDSKFLAIATNAVIRIYVVESKLLMAELHGHEETIEAVHFWKLNHQNVQNAHYVVFSQDSEPVGADGTILTWYLDKDGERVDDTENPINFEGRFLSGSLTALSHDEILFVHSDRSITTQGWPRPTEWFPQLVVRSLLDPLTEVRRLKGHQDAIMWASWSSTDPNIIASASWDESCRIWNAATGECIHNIRHTSGQNWTGDFSPNGEQVVFAGRNRSGPPTIAIYSVATGNRVLQLEMPGLRGWSAPLAWSRNGDVIALVIKRAVILWEVAINKTTEVLEVHSDGSWRDSFCGITSVKWLDRNGEKLLVRVSDHTIFIWDRKRNWKWRLQRPPTLQEMVTLSTAEAFIEEKNLLLSLDGDWRVRTWELESG</sequence>
<dbReference type="Pfam" id="PF00400">
    <property type="entry name" value="WD40"/>
    <property type="match status" value="1"/>
</dbReference>
<gene>
    <name evidence="4" type="ORF">GLAREA_02685</name>
</gene>
<keyword evidence="5" id="KW-1185">Reference proteome</keyword>
<dbReference type="PROSITE" id="PS50082">
    <property type="entry name" value="WD_REPEATS_2"/>
    <property type="match status" value="1"/>
</dbReference>
<dbReference type="SUPFAM" id="SSF50978">
    <property type="entry name" value="WD40 repeat-like"/>
    <property type="match status" value="1"/>
</dbReference>
<evidence type="ECO:0000256" key="2">
    <source>
        <dbReference type="ARBA" id="ARBA00022737"/>
    </source>
</evidence>
<dbReference type="EMBL" id="KE145370">
    <property type="protein sequence ID" value="EPE26771.1"/>
    <property type="molecule type" value="Genomic_DNA"/>
</dbReference>